<keyword evidence="5 8" id="KW-1133">Transmembrane helix</keyword>
<evidence type="ECO:0000259" key="9">
    <source>
        <dbReference type="PROSITE" id="PS51779"/>
    </source>
</evidence>
<evidence type="ECO:0000256" key="2">
    <source>
        <dbReference type="ARBA" id="ARBA00022475"/>
    </source>
</evidence>
<feature type="domain" description="POTRA" evidence="9">
    <location>
        <begin position="50"/>
        <end position="117"/>
    </location>
</feature>
<evidence type="ECO:0000256" key="8">
    <source>
        <dbReference type="HAMAP-Rule" id="MF_00912"/>
    </source>
</evidence>
<comment type="similarity">
    <text evidence="8">Belongs to the FtsQ/DivIB family. DivIB subfamily.</text>
</comment>
<dbReference type="Pfam" id="PF03799">
    <property type="entry name" value="FtsQ_DivIB_C"/>
    <property type="match status" value="1"/>
</dbReference>
<dbReference type="InterPro" id="IPR005548">
    <property type="entry name" value="Cell_div_FtsQ/DivIB_C"/>
</dbReference>
<dbReference type="Pfam" id="PF08478">
    <property type="entry name" value="POTRA_1"/>
    <property type="match status" value="1"/>
</dbReference>
<name>A0ABS6JPE9_9BACI</name>
<keyword evidence="11" id="KW-1185">Reference proteome</keyword>
<dbReference type="PROSITE" id="PS51779">
    <property type="entry name" value="POTRA"/>
    <property type="match status" value="1"/>
</dbReference>
<comment type="function">
    <text evidence="8">Cell division protein that may be involved in stabilizing or promoting the assembly of the division complex.</text>
</comment>
<dbReference type="Gene3D" id="3.40.50.10960">
    <property type="match status" value="1"/>
</dbReference>
<gene>
    <name evidence="8" type="primary">divIB</name>
    <name evidence="10" type="ORF">KS407_03155</name>
</gene>
<evidence type="ECO:0000256" key="7">
    <source>
        <dbReference type="ARBA" id="ARBA00023306"/>
    </source>
</evidence>
<reference evidence="10 11" key="1">
    <citation type="submission" date="2021-06" db="EMBL/GenBank/DDBJ databases">
        <title>Bacillus sp. RD4P76, an endophyte from a halophyte.</title>
        <authorList>
            <person name="Sun J.-Q."/>
        </authorList>
    </citation>
    <scope>NUCLEOTIDE SEQUENCE [LARGE SCALE GENOMIC DNA]</scope>
    <source>
        <strain evidence="10 11">JCM 17098</strain>
    </source>
</reference>
<dbReference type="InterPro" id="IPR026580">
    <property type="entry name" value="DivIB"/>
</dbReference>
<evidence type="ECO:0000256" key="1">
    <source>
        <dbReference type="ARBA" id="ARBA00004370"/>
    </source>
</evidence>
<dbReference type="EMBL" id="JAHQCR010000017">
    <property type="protein sequence ID" value="MBU9720439.1"/>
    <property type="molecule type" value="Genomic_DNA"/>
</dbReference>
<dbReference type="PANTHER" id="PTHR37820:SF1">
    <property type="entry name" value="CELL DIVISION PROTEIN FTSQ"/>
    <property type="match status" value="1"/>
</dbReference>
<keyword evidence="7 8" id="KW-0131">Cell cycle</keyword>
<keyword evidence="2 8" id="KW-1003">Cell membrane</keyword>
<evidence type="ECO:0000256" key="4">
    <source>
        <dbReference type="ARBA" id="ARBA00022692"/>
    </source>
</evidence>
<comment type="subcellular location">
    <subcellularLocation>
        <location evidence="8">Cell membrane</location>
        <topology evidence="8">Single-pass type II membrane protein</topology>
    </subcellularLocation>
    <subcellularLocation>
        <location evidence="1">Membrane</location>
    </subcellularLocation>
    <text evidence="8">Localizes to the division septum.</text>
</comment>
<accession>A0ABS6JPE9</accession>
<dbReference type="InterPro" id="IPR034746">
    <property type="entry name" value="POTRA"/>
</dbReference>
<dbReference type="Gene3D" id="3.10.20.310">
    <property type="entry name" value="membrane protein fhac"/>
    <property type="match status" value="1"/>
</dbReference>
<dbReference type="PANTHER" id="PTHR37820">
    <property type="entry name" value="CELL DIVISION PROTEIN DIVIB"/>
    <property type="match status" value="1"/>
</dbReference>
<dbReference type="HAMAP" id="MF_00912">
    <property type="entry name" value="DivIB"/>
    <property type="match status" value="1"/>
</dbReference>
<protein>
    <recommendedName>
        <fullName evidence="8">Cell division protein DivIB</fullName>
    </recommendedName>
</protein>
<keyword evidence="6 8" id="KW-0472">Membrane</keyword>
<dbReference type="InterPro" id="IPR013685">
    <property type="entry name" value="POTRA_FtsQ_type"/>
</dbReference>
<evidence type="ECO:0000256" key="5">
    <source>
        <dbReference type="ARBA" id="ARBA00022989"/>
    </source>
</evidence>
<feature type="transmembrane region" description="Helical" evidence="8">
    <location>
        <begin position="28"/>
        <end position="45"/>
    </location>
</feature>
<evidence type="ECO:0000256" key="6">
    <source>
        <dbReference type="ARBA" id="ARBA00023136"/>
    </source>
</evidence>
<dbReference type="InterPro" id="IPR050487">
    <property type="entry name" value="FtsQ_DivIB"/>
</dbReference>
<organism evidence="10 11">
    <name type="scientific">Evansella alkalicola</name>
    <dbReference type="NCBI Taxonomy" id="745819"/>
    <lineage>
        <taxon>Bacteria</taxon>
        <taxon>Bacillati</taxon>
        <taxon>Bacillota</taxon>
        <taxon>Bacilli</taxon>
        <taxon>Bacillales</taxon>
        <taxon>Bacillaceae</taxon>
        <taxon>Evansella</taxon>
    </lineage>
</organism>
<sequence length="259" mass="30262">MKNKKVVELDERIPTFKERRRQRANRRLILYISVFFLLMTIVMYFQSSFSHVKTVEVEGNEYISTNWIITNSELIPEVSMWRINEEAIIEKLTRPEIASLEINRRWPNTVIINLSEYERIGYLASEGTYFPLLETGHILSEIDHVVSAPHDAPLLFDFHDEDSKKEIAKELSLMPISLRERISEIYHAPVENDASRLVLFMNDGFVVHSTIRRFSERLAPYPSVVEQLEPGEEGIVHMRMNPYFESTKVEEEEEGESEG</sequence>
<comment type="caution">
    <text evidence="10">The sequence shown here is derived from an EMBL/GenBank/DDBJ whole genome shotgun (WGS) entry which is preliminary data.</text>
</comment>
<evidence type="ECO:0000256" key="3">
    <source>
        <dbReference type="ARBA" id="ARBA00022618"/>
    </source>
</evidence>
<keyword evidence="3 8" id="KW-0132">Cell division</keyword>
<evidence type="ECO:0000313" key="10">
    <source>
        <dbReference type="EMBL" id="MBU9720439.1"/>
    </source>
</evidence>
<dbReference type="RefSeq" id="WP_088075796.1">
    <property type="nucleotide sequence ID" value="NZ_JAHQCR010000017.1"/>
</dbReference>
<keyword evidence="4 8" id="KW-0812">Transmembrane</keyword>
<evidence type="ECO:0000313" key="11">
    <source>
        <dbReference type="Proteomes" id="UP000790580"/>
    </source>
</evidence>
<proteinExistence type="inferred from homology"/>
<dbReference type="Proteomes" id="UP000790580">
    <property type="component" value="Unassembled WGS sequence"/>
</dbReference>